<dbReference type="InterPro" id="IPR004838">
    <property type="entry name" value="NHTrfase_class1_PyrdxlP-BS"/>
</dbReference>
<dbReference type="AlphaFoldDB" id="A0A3N2GUX6"/>
<dbReference type="Pfam" id="PF00155">
    <property type="entry name" value="Aminotran_1_2"/>
    <property type="match status" value="1"/>
</dbReference>
<dbReference type="Proteomes" id="UP000274843">
    <property type="component" value="Unassembled WGS sequence"/>
</dbReference>
<evidence type="ECO:0000256" key="7">
    <source>
        <dbReference type="RuleBase" id="RU000481"/>
    </source>
</evidence>
<reference evidence="9 10" key="1">
    <citation type="submission" date="2018-11" db="EMBL/GenBank/DDBJ databases">
        <title>Sequencing the genomes of 1000 actinobacteria strains.</title>
        <authorList>
            <person name="Klenk H.-P."/>
        </authorList>
    </citation>
    <scope>NUCLEOTIDE SEQUENCE [LARGE SCALE GENOMIC DNA]</scope>
    <source>
        <strain evidence="9 10">DSM 44348</strain>
    </source>
</reference>
<evidence type="ECO:0000256" key="1">
    <source>
        <dbReference type="ARBA" id="ARBA00001933"/>
    </source>
</evidence>
<sequence>MKAMSAPATVTASSRISARIAGITPSATLAVDAKAKELKAQGRPVIGFGAGQPDFPTPDYVVEAAAKAVHDRANHGYTAAGGLPELKEAIAAKTLRDTGFAIEPSQVLVTNGGKQAVYSAFATLCDPGDEVLLLAPYWTTYPESIKLAGGVPVQVTADESTGYRVTVEQLEAARTDRTKVLLFNSPSNPTGAVYSREQIEAIGKWAHEHGIWVITDEIYEHLTYDGVENHSMPVVVPELADQTLVLNGVAKTYSMTGWRVGWIAGPKDVIKAATSYQSHLCGNVSNVAQRAALAAVAGPLDVVAEMRAAFDVRRKKIVSLLSDIPGVTCPTPEGAFYAYPSFKELLGKEIRGEKPADTLELADLMLREADVAAVPGEAFGTPGYFRFSYALAESDLVEGVERIAALLSEAK</sequence>
<dbReference type="PANTHER" id="PTHR46383">
    <property type="entry name" value="ASPARTATE AMINOTRANSFERASE"/>
    <property type="match status" value="1"/>
</dbReference>
<dbReference type="GO" id="GO:0006520">
    <property type="term" value="P:amino acid metabolic process"/>
    <property type="evidence" value="ECO:0007669"/>
    <property type="project" value="InterPro"/>
</dbReference>
<evidence type="ECO:0000256" key="3">
    <source>
        <dbReference type="ARBA" id="ARBA00022576"/>
    </source>
</evidence>
<evidence type="ECO:0000259" key="8">
    <source>
        <dbReference type="Pfam" id="PF00155"/>
    </source>
</evidence>
<evidence type="ECO:0000256" key="5">
    <source>
        <dbReference type="ARBA" id="ARBA00022898"/>
    </source>
</evidence>
<dbReference type="SUPFAM" id="SSF53383">
    <property type="entry name" value="PLP-dependent transferases"/>
    <property type="match status" value="1"/>
</dbReference>
<dbReference type="GO" id="GO:0017000">
    <property type="term" value="P:antibiotic biosynthetic process"/>
    <property type="evidence" value="ECO:0007669"/>
    <property type="project" value="UniProtKB-KW"/>
</dbReference>
<dbReference type="GO" id="GO:0008483">
    <property type="term" value="F:transaminase activity"/>
    <property type="evidence" value="ECO:0007669"/>
    <property type="project" value="UniProtKB-KW"/>
</dbReference>
<name>A0A3N2GUX6_9PSEU</name>
<dbReference type="EMBL" id="RKHY01000001">
    <property type="protein sequence ID" value="ROS40444.1"/>
    <property type="molecule type" value="Genomic_DNA"/>
</dbReference>
<keyword evidence="10" id="KW-1185">Reference proteome</keyword>
<dbReference type="PANTHER" id="PTHR46383:SF1">
    <property type="entry name" value="ASPARTATE AMINOTRANSFERASE"/>
    <property type="match status" value="1"/>
</dbReference>
<gene>
    <name evidence="9" type="ORF">EDD35_2778</name>
</gene>
<evidence type="ECO:0000256" key="4">
    <source>
        <dbReference type="ARBA" id="ARBA00022679"/>
    </source>
</evidence>
<dbReference type="Gene3D" id="3.90.1150.10">
    <property type="entry name" value="Aspartate Aminotransferase, domain 1"/>
    <property type="match status" value="1"/>
</dbReference>
<dbReference type="GO" id="GO:0030170">
    <property type="term" value="F:pyridoxal phosphate binding"/>
    <property type="evidence" value="ECO:0007669"/>
    <property type="project" value="InterPro"/>
</dbReference>
<keyword evidence="6" id="KW-0045">Antibiotic biosynthesis</keyword>
<dbReference type="InterPro" id="IPR015424">
    <property type="entry name" value="PyrdxlP-dep_Trfase"/>
</dbReference>
<comment type="cofactor">
    <cofactor evidence="1 7">
        <name>pyridoxal 5'-phosphate</name>
        <dbReference type="ChEBI" id="CHEBI:597326"/>
    </cofactor>
</comment>
<dbReference type="InterPro" id="IPR015422">
    <property type="entry name" value="PyrdxlP-dep_Trfase_small"/>
</dbReference>
<evidence type="ECO:0000313" key="10">
    <source>
        <dbReference type="Proteomes" id="UP000274843"/>
    </source>
</evidence>
<evidence type="ECO:0000313" key="9">
    <source>
        <dbReference type="EMBL" id="ROS40444.1"/>
    </source>
</evidence>
<keyword evidence="3 7" id="KW-0032">Aminotransferase</keyword>
<protein>
    <recommendedName>
        <fullName evidence="7">Aminotransferase</fullName>
        <ecNumber evidence="7">2.6.1.-</ecNumber>
    </recommendedName>
</protein>
<keyword evidence="5" id="KW-0663">Pyridoxal phosphate</keyword>
<dbReference type="InterPro" id="IPR004839">
    <property type="entry name" value="Aminotransferase_I/II_large"/>
</dbReference>
<keyword evidence="4 7" id="KW-0808">Transferase</keyword>
<dbReference type="EC" id="2.6.1.-" evidence="7"/>
<dbReference type="PROSITE" id="PS00105">
    <property type="entry name" value="AA_TRANSFER_CLASS_1"/>
    <property type="match status" value="1"/>
</dbReference>
<dbReference type="FunFam" id="3.40.640.10:FF:000033">
    <property type="entry name" value="Aspartate aminotransferase"/>
    <property type="match status" value="1"/>
</dbReference>
<dbReference type="Gene3D" id="3.40.640.10">
    <property type="entry name" value="Type I PLP-dependent aspartate aminotransferase-like (Major domain)"/>
    <property type="match status" value="1"/>
</dbReference>
<dbReference type="InterPro" id="IPR015421">
    <property type="entry name" value="PyrdxlP-dep_Trfase_major"/>
</dbReference>
<evidence type="ECO:0000256" key="6">
    <source>
        <dbReference type="ARBA" id="ARBA00023194"/>
    </source>
</evidence>
<evidence type="ECO:0000256" key="2">
    <source>
        <dbReference type="ARBA" id="ARBA00007441"/>
    </source>
</evidence>
<accession>A0A3N2GUX6</accession>
<organism evidence="9 10">
    <name type="scientific">Amycolatopsis thermoflava</name>
    <dbReference type="NCBI Taxonomy" id="84480"/>
    <lineage>
        <taxon>Bacteria</taxon>
        <taxon>Bacillati</taxon>
        <taxon>Actinomycetota</taxon>
        <taxon>Actinomycetes</taxon>
        <taxon>Pseudonocardiales</taxon>
        <taxon>Pseudonocardiaceae</taxon>
        <taxon>Amycolatopsis</taxon>
        <taxon>Amycolatopsis methanolica group</taxon>
    </lineage>
</organism>
<dbReference type="InterPro" id="IPR050596">
    <property type="entry name" value="AspAT/PAT-like"/>
</dbReference>
<feature type="domain" description="Aminotransferase class I/classII large" evidence="8">
    <location>
        <begin position="44"/>
        <end position="403"/>
    </location>
</feature>
<dbReference type="CDD" id="cd00609">
    <property type="entry name" value="AAT_like"/>
    <property type="match status" value="1"/>
</dbReference>
<comment type="similarity">
    <text evidence="2 7">Belongs to the class-I pyridoxal-phosphate-dependent aminotransferase family.</text>
</comment>
<comment type="caution">
    <text evidence="9">The sequence shown here is derived from an EMBL/GenBank/DDBJ whole genome shotgun (WGS) entry which is preliminary data.</text>
</comment>
<proteinExistence type="inferred from homology"/>